<feature type="non-terminal residue" evidence="1">
    <location>
        <position position="1"/>
    </location>
</feature>
<dbReference type="SUPFAM" id="SSF51126">
    <property type="entry name" value="Pectin lyase-like"/>
    <property type="match status" value="1"/>
</dbReference>
<organism evidence="1 2">
    <name type="scientific">Mycena albidolilacea</name>
    <dbReference type="NCBI Taxonomy" id="1033008"/>
    <lineage>
        <taxon>Eukaryota</taxon>
        <taxon>Fungi</taxon>
        <taxon>Dikarya</taxon>
        <taxon>Basidiomycota</taxon>
        <taxon>Agaricomycotina</taxon>
        <taxon>Agaricomycetes</taxon>
        <taxon>Agaricomycetidae</taxon>
        <taxon>Agaricales</taxon>
        <taxon>Marasmiineae</taxon>
        <taxon>Mycenaceae</taxon>
        <taxon>Mycena</taxon>
    </lineage>
</organism>
<keyword evidence="2" id="KW-1185">Reference proteome</keyword>
<comment type="caution">
    <text evidence="1">The sequence shown here is derived from an EMBL/GenBank/DDBJ whole genome shotgun (WGS) entry which is preliminary data.</text>
</comment>
<dbReference type="EMBL" id="JARIHO010000003">
    <property type="protein sequence ID" value="KAJ7364803.1"/>
    <property type="molecule type" value="Genomic_DNA"/>
</dbReference>
<sequence>FARVVFKNTYIPAPLNKTIWSIWNPGDERTDFIRFAEYNSFGLGVAHAHRANFSTGLTREKAAQYTLASAVPDYVEWVTTAYLLPNVSGGL</sequence>
<gene>
    <name evidence="1" type="ORF">DFH08DRAFT_766519</name>
</gene>
<reference evidence="1" key="1">
    <citation type="submission" date="2023-03" db="EMBL/GenBank/DDBJ databases">
        <title>Massive genome expansion in bonnet fungi (Mycena s.s.) driven by repeated elements and novel gene families across ecological guilds.</title>
        <authorList>
            <consortium name="Lawrence Berkeley National Laboratory"/>
            <person name="Harder C.B."/>
            <person name="Miyauchi S."/>
            <person name="Viragh M."/>
            <person name="Kuo A."/>
            <person name="Thoen E."/>
            <person name="Andreopoulos B."/>
            <person name="Lu D."/>
            <person name="Skrede I."/>
            <person name="Drula E."/>
            <person name="Henrissat B."/>
            <person name="Morin E."/>
            <person name="Kohler A."/>
            <person name="Barry K."/>
            <person name="LaButti K."/>
            <person name="Morin E."/>
            <person name="Salamov A."/>
            <person name="Lipzen A."/>
            <person name="Mereny Z."/>
            <person name="Hegedus B."/>
            <person name="Baldrian P."/>
            <person name="Stursova M."/>
            <person name="Weitz H."/>
            <person name="Taylor A."/>
            <person name="Grigoriev I.V."/>
            <person name="Nagy L.G."/>
            <person name="Martin F."/>
            <person name="Kauserud H."/>
        </authorList>
    </citation>
    <scope>NUCLEOTIDE SEQUENCE</scope>
    <source>
        <strain evidence="1">CBHHK002</strain>
    </source>
</reference>
<proteinExistence type="predicted"/>
<dbReference type="AlphaFoldDB" id="A0AAD7AQE7"/>
<evidence type="ECO:0000313" key="2">
    <source>
        <dbReference type="Proteomes" id="UP001218218"/>
    </source>
</evidence>
<accession>A0AAD7AQE7</accession>
<dbReference type="Gene3D" id="2.160.20.10">
    <property type="entry name" value="Single-stranded right-handed beta-helix, Pectin lyase-like"/>
    <property type="match status" value="1"/>
</dbReference>
<dbReference type="InterPro" id="IPR011050">
    <property type="entry name" value="Pectin_lyase_fold/virulence"/>
</dbReference>
<dbReference type="InterPro" id="IPR012334">
    <property type="entry name" value="Pectin_lyas_fold"/>
</dbReference>
<evidence type="ECO:0000313" key="1">
    <source>
        <dbReference type="EMBL" id="KAJ7364803.1"/>
    </source>
</evidence>
<dbReference type="Proteomes" id="UP001218218">
    <property type="component" value="Unassembled WGS sequence"/>
</dbReference>
<name>A0AAD7AQE7_9AGAR</name>
<protein>
    <submittedName>
        <fullName evidence="1">Uncharacterized protein</fullName>
    </submittedName>
</protein>